<evidence type="ECO:0000313" key="2">
    <source>
        <dbReference type="Proteomes" id="UP001157946"/>
    </source>
</evidence>
<accession>A0AA45WQL0</accession>
<dbReference type="RefSeq" id="WP_102993693.1">
    <property type="nucleotide sequence ID" value="NZ_FXTU01000005.1"/>
</dbReference>
<keyword evidence="2" id="KW-1185">Reference proteome</keyword>
<dbReference type="InterPro" id="IPR026838">
    <property type="entry name" value="YheC/D"/>
</dbReference>
<organism evidence="1 2">
    <name type="scientific">Laceyella tengchongensis</name>
    <dbReference type="NCBI Taxonomy" id="574699"/>
    <lineage>
        <taxon>Bacteria</taxon>
        <taxon>Bacillati</taxon>
        <taxon>Bacillota</taxon>
        <taxon>Bacilli</taxon>
        <taxon>Bacillales</taxon>
        <taxon>Thermoactinomycetaceae</taxon>
        <taxon>Laceyella</taxon>
    </lineage>
</organism>
<comment type="caution">
    <text evidence="1">The sequence shown here is derived from an EMBL/GenBank/DDBJ whole genome shotgun (WGS) entry which is preliminary data.</text>
</comment>
<proteinExistence type="predicted"/>
<sequence length="253" mass="29511">MRRMPRMQSVPSKMKKTAVLWENIRIRPYIPESRRYNRKVVFNMLRRHRFVFLKPDIGGGGRGAVKLTPARRGVMCQTLNGRRVLPVQRAFRWIEQEMISRRNYMAQQGIRMAQVDGRNVDFRVHLQKPRNRWLITGFCAKLAPPGSLVTNRCRGGTPLEASKAVKRISHTVGKKEKTLKKEIYAVSKEIAKTLNRRFTGLKELGVDLTVDRNGKIWIFEVNTSPVIKLFKSLKDKTAYQQINQIRYQMFAKR</sequence>
<gene>
    <name evidence="1" type="ORF">SAMN06265361_10587</name>
</gene>
<evidence type="ECO:0000313" key="1">
    <source>
        <dbReference type="EMBL" id="SMP25929.1"/>
    </source>
</evidence>
<dbReference type="EMBL" id="FXTU01000005">
    <property type="protein sequence ID" value="SMP25929.1"/>
    <property type="molecule type" value="Genomic_DNA"/>
</dbReference>
<dbReference type="Gene3D" id="3.30.470.20">
    <property type="entry name" value="ATP-grasp fold, B domain"/>
    <property type="match status" value="1"/>
</dbReference>
<dbReference type="Pfam" id="PF14398">
    <property type="entry name" value="ATPgrasp_YheCD"/>
    <property type="match status" value="1"/>
</dbReference>
<protein>
    <submittedName>
        <fullName evidence="1">YheC/D like ATP-grasp</fullName>
    </submittedName>
</protein>
<reference evidence="1" key="1">
    <citation type="submission" date="2017-05" db="EMBL/GenBank/DDBJ databases">
        <authorList>
            <person name="Varghese N."/>
            <person name="Submissions S."/>
        </authorList>
    </citation>
    <scope>NUCLEOTIDE SEQUENCE</scope>
    <source>
        <strain evidence="1">DSM 45262</strain>
    </source>
</reference>
<dbReference type="AlphaFoldDB" id="A0AA45WQL0"/>
<dbReference type="Proteomes" id="UP001157946">
    <property type="component" value="Unassembled WGS sequence"/>
</dbReference>
<dbReference type="SUPFAM" id="SSF56059">
    <property type="entry name" value="Glutathione synthetase ATP-binding domain-like"/>
    <property type="match status" value="1"/>
</dbReference>
<name>A0AA45WQL0_9BACL</name>